<evidence type="ECO:0000313" key="5">
    <source>
        <dbReference type="Proteomes" id="UP001302652"/>
    </source>
</evidence>
<dbReference type="PANTHER" id="PTHR11124">
    <property type="entry name" value="VACUOLAR SORTING PROTEIN VPS29"/>
    <property type="match status" value="1"/>
</dbReference>
<dbReference type="Gene3D" id="3.60.21.10">
    <property type="match status" value="1"/>
</dbReference>
<accession>A0ABZ0ET12</accession>
<gene>
    <name evidence="4" type="ORF">RW095_25070</name>
</gene>
<comment type="cofactor">
    <cofactor evidence="2">
        <name>a divalent metal cation</name>
        <dbReference type="ChEBI" id="CHEBI:60240"/>
    </cofactor>
</comment>
<evidence type="ECO:0000313" key="4">
    <source>
        <dbReference type="EMBL" id="WOD19509.1"/>
    </source>
</evidence>
<evidence type="ECO:0000259" key="3">
    <source>
        <dbReference type="Pfam" id="PF12850"/>
    </source>
</evidence>
<dbReference type="EC" id="3.1.4.-" evidence="2"/>
<evidence type="ECO:0000256" key="2">
    <source>
        <dbReference type="RuleBase" id="RU362039"/>
    </source>
</evidence>
<dbReference type="RefSeq" id="WP_317021596.1">
    <property type="nucleotide sequence ID" value="NZ_CP136513.1"/>
</dbReference>
<keyword evidence="2" id="KW-0479">Metal-binding</keyword>
<dbReference type="InterPro" id="IPR024654">
    <property type="entry name" value="Calcineurin-like_PHP_lpxH"/>
</dbReference>
<dbReference type="Pfam" id="PF12850">
    <property type="entry name" value="Metallophos_2"/>
    <property type="match status" value="1"/>
</dbReference>
<keyword evidence="5" id="KW-1185">Reference proteome</keyword>
<name>A0ABZ0ET12_9BURK</name>
<proteinExistence type="inferred from homology"/>
<dbReference type="NCBIfam" id="TIGR00040">
    <property type="entry name" value="yfcE"/>
    <property type="match status" value="1"/>
</dbReference>
<feature type="domain" description="Calcineurin-like phosphoesterase" evidence="3">
    <location>
        <begin position="14"/>
        <end position="151"/>
    </location>
</feature>
<comment type="similarity">
    <text evidence="1 2">Belongs to the metallophosphoesterase superfamily. YfcE family.</text>
</comment>
<dbReference type="Proteomes" id="UP001302652">
    <property type="component" value="Chromosome 1"/>
</dbReference>
<dbReference type="InterPro" id="IPR029052">
    <property type="entry name" value="Metallo-depent_PP-like"/>
</dbReference>
<evidence type="ECO:0000256" key="1">
    <source>
        <dbReference type="ARBA" id="ARBA00008950"/>
    </source>
</evidence>
<dbReference type="SUPFAM" id="SSF56300">
    <property type="entry name" value="Metallo-dependent phosphatases"/>
    <property type="match status" value="1"/>
</dbReference>
<sequence>MTSSSSTRRAPSSRIGLISDTHNLVRPEALEYLAGCDAIIHAGDICNEAVLGALPQIAPLTVVRGNNDTGEWAASLPTHATLNVQQVAILVVHDNADVPADPRNEGIGVVVTGHSHKPSISERDGVLFINPGSAGPRRFKLPVSAGILTVEGSRAHARFDLLLK</sequence>
<dbReference type="InterPro" id="IPR000979">
    <property type="entry name" value="Phosphodiesterase_MJ0936/Vps29"/>
</dbReference>
<protein>
    <recommendedName>
        <fullName evidence="2">Phosphoesterase</fullName>
        <ecNumber evidence="2">3.1.4.-</ecNumber>
    </recommendedName>
</protein>
<organism evidence="4 5">
    <name type="scientific">Paraburkholderia kirstenboschensis</name>
    <dbReference type="NCBI Taxonomy" id="1245436"/>
    <lineage>
        <taxon>Bacteria</taxon>
        <taxon>Pseudomonadati</taxon>
        <taxon>Pseudomonadota</taxon>
        <taxon>Betaproteobacteria</taxon>
        <taxon>Burkholderiales</taxon>
        <taxon>Burkholderiaceae</taxon>
        <taxon>Paraburkholderia</taxon>
    </lineage>
</organism>
<dbReference type="EMBL" id="CP136513">
    <property type="protein sequence ID" value="WOD19509.1"/>
    <property type="molecule type" value="Genomic_DNA"/>
</dbReference>
<reference evidence="4 5" key="1">
    <citation type="submission" date="2023-10" db="EMBL/GenBank/DDBJ databases">
        <title>Surface-active antibiotics is a multifunctional adaptation for post-fire microbes.</title>
        <authorList>
            <person name="Liu M.D."/>
            <person name="Du Y."/>
            <person name="Koupaei S.K."/>
            <person name="Kim N.R."/>
            <person name="Zhang W."/>
            <person name="Traxler M.F."/>
        </authorList>
    </citation>
    <scope>NUCLEOTIDE SEQUENCE [LARGE SCALE GENOMIC DNA]</scope>
    <source>
        <strain evidence="4 5">F3</strain>
    </source>
</reference>